<evidence type="ECO:0000256" key="1">
    <source>
        <dbReference type="ARBA" id="ARBA00004141"/>
    </source>
</evidence>
<feature type="transmembrane region" description="Helical" evidence="7">
    <location>
        <begin position="191"/>
        <end position="210"/>
    </location>
</feature>
<gene>
    <name evidence="8" type="ORF">D4765_13590</name>
</gene>
<dbReference type="Proteomes" id="UP000306192">
    <property type="component" value="Unassembled WGS sequence"/>
</dbReference>
<dbReference type="GO" id="GO:0015267">
    <property type="term" value="F:channel activity"/>
    <property type="evidence" value="ECO:0007669"/>
    <property type="project" value="InterPro"/>
</dbReference>
<proteinExistence type="inferred from homology"/>
<evidence type="ECO:0008006" key="10">
    <source>
        <dbReference type="Google" id="ProtNLM"/>
    </source>
</evidence>
<feature type="transmembrane region" description="Helical" evidence="7">
    <location>
        <begin position="43"/>
        <end position="63"/>
    </location>
</feature>
<comment type="subcellular location">
    <subcellularLocation>
        <location evidence="1">Membrane</location>
        <topology evidence="1">Multi-pass membrane protein</topology>
    </subcellularLocation>
</comment>
<dbReference type="Pfam" id="PF00230">
    <property type="entry name" value="MIP"/>
    <property type="match status" value="1"/>
</dbReference>
<keyword evidence="5 7" id="KW-0472">Membrane</keyword>
<dbReference type="SUPFAM" id="SSF81338">
    <property type="entry name" value="Aquaporin-like"/>
    <property type="match status" value="1"/>
</dbReference>
<keyword evidence="9" id="KW-1185">Reference proteome</keyword>
<dbReference type="InterPro" id="IPR023271">
    <property type="entry name" value="Aquaporin-like"/>
</dbReference>
<comment type="similarity">
    <text evidence="6">Belongs to the MIP/aquaporin (TC 1.A.8) family.</text>
</comment>
<dbReference type="EMBL" id="QYRT01000029">
    <property type="protein sequence ID" value="TIH33890.1"/>
    <property type="molecule type" value="Genomic_DNA"/>
</dbReference>
<dbReference type="InterPro" id="IPR034294">
    <property type="entry name" value="Aquaporin_transptr"/>
</dbReference>
<name>A0A4T2BRT3_9MICO</name>
<feature type="transmembrane region" description="Helical" evidence="7">
    <location>
        <begin position="121"/>
        <end position="140"/>
    </location>
</feature>
<comment type="caution">
    <text evidence="8">The sequence shown here is derived from an EMBL/GenBank/DDBJ whole genome shotgun (WGS) entry which is preliminary data.</text>
</comment>
<evidence type="ECO:0000256" key="7">
    <source>
        <dbReference type="SAM" id="Phobius"/>
    </source>
</evidence>
<organism evidence="8 9">
    <name type="scientific">Subtercola vilae</name>
    <dbReference type="NCBI Taxonomy" id="2056433"/>
    <lineage>
        <taxon>Bacteria</taxon>
        <taxon>Bacillati</taxon>
        <taxon>Actinomycetota</taxon>
        <taxon>Actinomycetes</taxon>
        <taxon>Micrococcales</taxon>
        <taxon>Microbacteriaceae</taxon>
        <taxon>Subtercola</taxon>
    </lineage>
</organism>
<keyword evidence="4 7" id="KW-1133">Transmembrane helix</keyword>
<evidence type="ECO:0000256" key="2">
    <source>
        <dbReference type="ARBA" id="ARBA00022448"/>
    </source>
</evidence>
<dbReference type="AlphaFoldDB" id="A0A4T2BRT3"/>
<protein>
    <recommendedName>
        <fullName evidence="10">Aquaporin family protein</fullName>
    </recommendedName>
</protein>
<accession>A0A4T2BRT3</accession>
<evidence type="ECO:0000256" key="6">
    <source>
        <dbReference type="RuleBase" id="RU000477"/>
    </source>
</evidence>
<dbReference type="PANTHER" id="PTHR45724">
    <property type="entry name" value="AQUAPORIN NIP2-1"/>
    <property type="match status" value="1"/>
</dbReference>
<dbReference type="InterPro" id="IPR000425">
    <property type="entry name" value="MIP"/>
</dbReference>
<evidence type="ECO:0000256" key="3">
    <source>
        <dbReference type="ARBA" id="ARBA00022692"/>
    </source>
</evidence>
<evidence type="ECO:0000313" key="9">
    <source>
        <dbReference type="Proteomes" id="UP000306192"/>
    </source>
</evidence>
<feature type="transmembrane region" description="Helical" evidence="7">
    <location>
        <begin position="230"/>
        <end position="251"/>
    </location>
</feature>
<evidence type="ECO:0000256" key="4">
    <source>
        <dbReference type="ARBA" id="ARBA00022989"/>
    </source>
</evidence>
<dbReference type="PRINTS" id="PR00783">
    <property type="entry name" value="MINTRINSICP"/>
</dbReference>
<sequence>MSANEAGGADGAPALRQVHAALSVHDQRLIRDFNYPSLEWRRLFAEVFGTFLLVLVAAGGDIVNTLTHGSVGRVESVAAPALTVIAIILFMGAVSGAHLNPVVSIAFALRRDFSWRRVPAYIIAQLLGAAAASLLLLGVLGQTGGTGRTHPGTGFTDPQAFVIETLLTLGLVSTILGTASGAQNVGHLSAFAVGAYILAAGLWAGPVSGASMNPARTFGPDLISMNFDGFWVYTAGPLIGTGLAVGIAYILRGPGGGRSGRKAAQGSLSPHP</sequence>
<feature type="transmembrane region" description="Helical" evidence="7">
    <location>
        <begin position="83"/>
        <end position="109"/>
    </location>
</feature>
<feature type="transmembrane region" description="Helical" evidence="7">
    <location>
        <begin position="160"/>
        <end position="179"/>
    </location>
</feature>
<evidence type="ECO:0000256" key="5">
    <source>
        <dbReference type="ARBA" id="ARBA00023136"/>
    </source>
</evidence>
<dbReference type="Gene3D" id="1.20.1080.10">
    <property type="entry name" value="Glycerol uptake facilitator protein"/>
    <property type="match status" value="1"/>
</dbReference>
<keyword evidence="2 6" id="KW-0813">Transport</keyword>
<keyword evidence="3 6" id="KW-0812">Transmembrane</keyword>
<dbReference type="PANTHER" id="PTHR45724:SF13">
    <property type="entry name" value="AQUAPORIN NIP1-1-RELATED"/>
    <property type="match status" value="1"/>
</dbReference>
<reference evidence="8 9" key="1">
    <citation type="journal article" date="2019" name="Microorganisms">
        <title>Systematic Affiliation and Genome Analysis of Subtercola vilae DB165(T) with Particular Emphasis on Cold Adaptation of an Isolate from a High-Altitude Cold Volcano Lake.</title>
        <authorList>
            <person name="Villalobos A.S."/>
            <person name="Wiese J."/>
            <person name="Imhoff J.F."/>
            <person name="Dorador C."/>
            <person name="Keller A."/>
            <person name="Hentschel U."/>
        </authorList>
    </citation>
    <scope>NUCLEOTIDE SEQUENCE [LARGE SCALE GENOMIC DNA]</scope>
    <source>
        <strain evidence="8 9">DB165</strain>
    </source>
</reference>
<evidence type="ECO:0000313" key="8">
    <source>
        <dbReference type="EMBL" id="TIH33890.1"/>
    </source>
</evidence>
<dbReference type="RefSeq" id="WP_136642840.1">
    <property type="nucleotide sequence ID" value="NZ_QYRT01000029.1"/>
</dbReference>
<dbReference type="OrthoDB" id="9807293at2"/>
<dbReference type="GO" id="GO:0016020">
    <property type="term" value="C:membrane"/>
    <property type="evidence" value="ECO:0007669"/>
    <property type="project" value="UniProtKB-SubCell"/>
</dbReference>